<gene>
    <name evidence="2" type="ORF">RchiOBHm_Chr2g0154261</name>
</gene>
<accession>A0A2P6S0X2</accession>
<evidence type="ECO:0000313" key="2">
    <source>
        <dbReference type="EMBL" id="PRQ52330.1"/>
    </source>
</evidence>
<reference evidence="2 3" key="1">
    <citation type="journal article" date="2018" name="Nat. Genet.">
        <title>The Rosa genome provides new insights in the design of modern roses.</title>
        <authorList>
            <person name="Bendahmane M."/>
        </authorList>
    </citation>
    <scope>NUCLEOTIDE SEQUENCE [LARGE SCALE GENOMIC DNA]</scope>
    <source>
        <strain evidence="3">cv. Old Blush</strain>
    </source>
</reference>
<dbReference type="Gramene" id="PRQ52330">
    <property type="protein sequence ID" value="PRQ52330"/>
    <property type="gene ID" value="RchiOBHm_Chr2g0154261"/>
</dbReference>
<keyword evidence="1" id="KW-0472">Membrane</keyword>
<dbReference type="EMBL" id="PDCK01000040">
    <property type="protein sequence ID" value="PRQ52330.1"/>
    <property type="molecule type" value="Genomic_DNA"/>
</dbReference>
<name>A0A2P6S0X2_ROSCH</name>
<proteinExistence type="predicted"/>
<evidence type="ECO:0000256" key="1">
    <source>
        <dbReference type="SAM" id="Phobius"/>
    </source>
</evidence>
<keyword evidence="1" id="KW-0812">Transmembrane</keyword>
<comment type="caution">
    <text evidence="2">The sequence shown here is derived from an EMBL/GenBank/DDBJ whole genome shotgun (WGS) entry which is preliminary data.</text>
</comment>
<organism evidence="2 3">
    <name type="scientific">Rosa chinensis</name>
    <name type="common">China rose</name>
    <dbReference type="NCBI Taxonomy" id="74649"/>
    <lineage>
        <taxon>Eukaryota</taxon>
        <taxon>Viridiplantae</taxon>
        <taxon>Streptophyta</taxon>
        <taxon>Embryophyta</taxon>
        <taxon>Tracheophyta</taxon>
        <taxon>Spermatophyta</taxon>
        <taxon>Magnoliopsida</taxon>
        <taxon>eudicotyledons</taxon>
        <taxon>Gunneridae</taxon>
        <taxon>Pentapetalae</taxon>
        <taxon>rosids</taxon>
        <taxon>fabids</taxon>
        <taxon>Rosales</taxon>
        <taxon>Rosaceae</taxon>
        <taxon>Rosoideae</taxon>
        <taxon>Rosoideae incertae sedis</taxon>
        <taxon>Rosa</taxon>
    </lineage>
</organism>
<dbReference type="Proteomes" id="UP000238479">
    <property type="component" value="Chromosome 2"/>
</dbReference>
<protein>
    <submittedName>
        <fullName evidence="2">Uncharacterized protein</fullName>
    </submittedName>
</protein>
<evidence type="ECO:0000313" key="3">
    <source>
        <dbReference type="Proteomes" id="UP000238479"/>
    </source>
</evidence>
<feature type="transmembrane region" description="Helical" evidence="1">
    <location>
        <begin position="20"/>
        <end position="41"/>
    </location>
</feature>
<dbReference type="AlphaFoldDB" id="A0A2P6S0X2"/>
<sequence length="61" mass="6794">MTSAVPPSVFLPFLFRHVAAVLFPFFLSFSFFSFPLSFLVLPASISSISSSLKSHIDHPYN</sequence>
<keyword evidence="1" id="KW-1133">Transmembrane helix</keyword>
<keyword evidence="3" id="KW-1185">Reference proteome</keyword>